<protein>
    <submittedName>
        <fullName evidence="1">Uncharacterized protein</fullName>
    </submittedName>
</protein>
<organism evidence="1 2">
    <name type="scientific">Deinococcus ruber</name>
    <dbReference type="NCBI Taxonomy" id="1848197"/>
    <lineage>
        <taxon>Bacteria</taxon>
        <taxon>Thermotogati</taxon>
        <taxon>Deinococcota</taxon>
        <taxon>Deinococci</taxon>
        <taxon>Deinococcales</taxon>
        <taxon>Deinococcaceae</taxon>
        <taxon>Deinococcus</taxon>
    </lineage>
</organism>
<dbReference type="EMBL" id="BMQL01000023">
    <property type="protein sequence ID" value="GGR19680.1"/>
    <property type="molecule type" value="Genomic_DNA"/>
</dbReference>
<proteinExistence type="predicted"/>
<dbReference type="AlphaFoldDB" id="A0A918FA07"/>
<dbReference type="Proteomes" id="UP000603865">
    <property type="component" value="Unassembled WGS sequence"/>
</dbReference>
<accession>A0A918FA07</accession>
<comment type="caution">
    <text evidence="1">The sequence shown here is derived from an EMBL/GenBank/DDBJ whole genome shotgun (WGS) entry which is preliminary data.</text>
</comment>
<sequence>MNGASASQEHNSVHADERCERNILFQLSCDPDIHWSARATCSALQARFMCGPLKLTCLFLEVLKNGKAVVHASLSGVVDMLGVVGDQRFDGQGLHVDVGLRQGGELWGQVTDAGRLDALPIDQTRHLDAAFIDAPVVLPSADVA</sequence>
<evidence type="ECO:0000313" key="2">
    <source>
        <dbReference type="Proteomes" id="UP000603865"/>
    </source>
</evidence>
<evidence type="ECO:0000313" key="1">
    <source>
        <dbReference type="EMBL" id="GGR19680.1"/>
    </source>
</evidence>
<name>A0A918FA07_9DEIO</name>
<reference evidence="1" key="1">
    <citation type="journal article" date="2014" name="Int. J. Syst. Evol. Microbiol.">
        <title>Complete genome sequence of Corynebacterium casei LMG S-19264T (=DSM 44701T), isolated from a smear-ripened cheese.</title>
        <authorList>
            <consortium name="US DOE Joint Genome Institute (JGI-PGF)"/>
            <person name="Walter F."/>
            <person name="Albersmeier A."/>
            <person name="Kalinowski J."/>
            <person name="Ruckert C."/>
        </authorList>
    </citation>
    <scope>NUCLEOTIDE SEQUENCE</scope>
    <source>
        <strain evidence="1">JCM 31311</strain>
    </source>
</reference>
<reference evidence="1" key="2">
    <citation type="submission" date="2020-09" db="EMBL/GenBank/DDBJ databases">
        <authorList>
            <person name="Sun Q."/>
            <person name="Ohkuma M."/>
        </authorList>
    </citation>
    <scope>NUCLEOTIDE SEQUENCE</scope>
    <source>
        <strain evidence="1">JCM 31311</strain>
    </source>
</reference>
<keyword evidence="2" id="KW-1185">Reference proteome</keyword>
<gene>
    <name evidence="1" type="ORF">GCM10008957_35230</name>
</gene>